<protein>
    <submittedName>
        <fullName evidence="2">Putative phage-encoded protein</fullName>
    </submittedName>
</protein>
<reference evidence="2 3" key="1">
    <citation type="submission" date="2018-08" db="EMBL/GenBank/DDBJ databases">
        <authorList>
            <person name="Gonzaga-Molto A."/>
        </authorList>
    </citation>
    <scope>NUCLEOTIDE SEQUENCE [LARGE SCALE GENOMIC DNA]</scope>
    <source>
        <strain evidence="2">Acinetobacter calcoaceticus str. 2117</strain>
    </source>
</reference>
<dbReference type="GO" id="GO:0003677">
    <property type="term" value="F:DNA binding"/>
    <property type="evidence" value="ECO:0007669"/>
    <property type="project" value="InterPro"/>
</dbReference>
<dbReference type="Pfam" id="PF03374">
    <property type="entry name" value="ANT"/>
    <property type="match status" value="1"/>
</dbReference>
<gene>
    <name evidence="2" type="ORF">AC2117_01541</name>
</gene>
<sequence length="218" mass="24754">MNAVVKFQTDTMTSLELLKIINEARITYGEASIRANDFHKRVEDELDDEDYETFVVQNINKTTTTAFKLNEDQCTLVAMRESKAVRKSVLLKLKAKQQAFRIPQTYAEALALAADQAKQLEEAAPKVRHYDTVVERTTLLTATQVGQKVKFSAVKLNKVLEELDVYNKTLKRGKAFKQWFVDAGYGIMRQTDNGFSQPMFTTKGEAWVVEKLICEGVC</sequence>
<feature type="domain" description="Antirepressor protein C-terminal" evidence="1">
    <location>
        <begin position="118"/>
        <end position="212"/>
    </location>
</feature>
<dbReference type="RefSeq" id="WP_133973129.1">
    <property type="nucleotide sequence ID" value="NZ_LS999521.1"/>
</dbReference>
<evidence type="ECO:0000259" key="1">
    <source>
        <dbReference type="Pfam" id="PF03374"/>
    </source>
</evidence>
<name>A0A446ZIP4_ACICA</name>
<dbReference type="EMBL" id="LS999521">
    <property type="protein sequence ID" value="VAX44359.1"/>
    <property type="molecule type" value="Genomic_DNA"/>
</dbReference>
<evidence type="ECO:0000313" key="3">
    <source>
        <dbReference type="Proteomes" id="UP000294355"/>
    </source>
</evidence>
<accession>A0A446ZIP4</accession>
<proteinExistence type="predicted"/>
<evidence type="ECO:0000313" key="2">
    <source>
        <dbReference type="EMBL" id="VAX44359.1"/>
    </source>
</evidence>
<dbReference type="OrthoDB" id="79831at2"/>
<dbReference type="AlphaFoldDB" id="A0A446ZIP4"/>
<dbReference type="Proteomes" id="UP000294355">
    <property type="component" value="Chromosome"/>
</dbReference>
<organism evidence="2 3">
    <name type="scientific">Acinetobacter calcoaceticus</name>
    <dbReference type="NCBI Taxonomy" id="471"/>
    <lineage>
        <taxon>Bacteria</taxon>
        <taxon>Pseudomonadati</taxon>
        <taxon>Pseudomonadota</taxon>
        <taxon>Gammaproteobacteria</taxon>
        <taxon>Moraxellales</taxon>
        <taxon>Moraxellaceae</taxon>
        <taxon>Acinetobacter</taxon>
        <taxon>Acinetobacter calcoaceticus/baumannii complex</taxon>
    </lineage>
</organism>
<dbReference type="InterPro" id="IPR005039">
    <property type="entry name" value="Ant_C"/>
</dbReference>